<name>A0A2I8VHY6_9EURY</name>
<dbReference type="InterPro" id="IPR055810">
    <property type="entry name" value="DUF7386"/>
</dbReference>
<dbReference type="Proteomes" id="UP000236584">
    <property type="component" value="Chromosome"/>
</dbReference>
<dbReference type="AlphaFoldDB" id="A0A2I8VHY6"/>
<reference evidence="1 2" key="1">
    <citation type="submission" date="2018-01" db="EMBL/GenBank/DDBJ databases">
        <title>Complete genome sequence of Salinigranum rubrum GX10T, an extremely halophilic archaeon isolated from a marine solar saltern.</title>
        <authorList>
            <person name="Han S."/>
        </authorList>
    </citation>
    <scope>NUCLEOTIDE SEQUENCE [LARGE SCALE GENOMIC DNA]</scope>
    <source>
        <strain evidence="1 2">GX10</strain>
    </source>
</reference>
<keyword evidence="2" id="KW-1185">Reference proteome</keyword>
<dbReference type="KEGG" id="srub:C2R22_02470"/>
<sequence length="86" mass="9849">MTKRTSLKLTDNRQLLLDRATEIVANGPDDDPPMSVVLDAALTHLVESHENLVEVRDRYPPQEVKNCCNTSVLGLRYRTSIESRWR</sequence>
<dbReference type="RefSeq" id="WP_103424237.1">
    <property type="nucleotide sequence ID" value="NZ_CP026309.1"/>
</dbReference>
<dbReference type="GeneID" id="95973221"/>
<organism evidence="1 2">
    <name type="scientific">Salinigranum rubrum</name>
    <dbReference type="NCBI Taxonomy" id="755307"/>
    <lineage>
        <taxon>Archaea</taxon>
        <taxon>Methanobacteriati</taxon>
        <taxon>Methanobacteriota</taxon>
        <taxon>Stenosarchaea group</taxon>
        <taxon>Halobacteria</taxon>
        <taxon>Halobacteriales</taxon>
        <taxon>Haloferacaceae</taxon>
        <taxon>Salinigranum</taxon>
    </lineage>
</organism>
<evidence type="ECO:0000313" key="2">
    <source>
        <dbReference type="Proteomes" id="UP000236584"/>
    </source>
</evidence>
<gene>
    <name evidence="1" type="ORF">C2R22_02470</name>
</gene>
<dbReference type="Pfam" id="PF24111">
    <property type="entry name" value="DUF7386"/>
    <property type="match status" value="1"/>
</dbReference>
<accession>A0A2I8VHY6</accession>
<protein>
    <submittedName>
        <fullName evidence="1">Uncharacterized protein</fullName>
    </submittedName>
</protein>
<dbReference type="EMBL" id="CP026309">
    <property type="protein sequence ID" value="AUV80659.1"/>
    <property type="molecule type" value="Genomic_DNA"/>
</dbReference>
<proteinExistence type="predicted"/>
<evidence type="ECO:0000313" key="1">
    <source>
        <dbReference type="EMBL" id="AUV80659.1"/>
    </source>
</evidence>